<dbReference type="EC" id="3.1.-.-" evidence="9"/>
<accession>A0A926DCT8</accession>
<evidence type="ECO:0000256" key="1">
    <source>
        <dbReference type="ARBA" id="ARBA00010875"/>
    </source>
</evidence>
<dbReference type="GO" id="GO:0004521">
    <property type="term" value="F:RNA endonuclease activity"/>
    <property type="evidence" value="ECO:0007669"/>
    <property type="project" value="UniProtKB-UniRule"/>
</dbReference>
<dbReference type="GO" id="GO:0005737">
    <property type="term" value="C:cytoplasm"/>
    <property type="evidence" value="ECO:0007669"/>
    <property type="project" value="UniProtKB-SubCell"/>
</dbReference>
<evidence type="ECO:0000256" key="3">
    <source>
        <dbReference type="ARBA" id="ARBA00022552"/>
    </source>
</evidence>
<dbReference type="PANTHER" id="PTHR46986:SF1">
    <property type="entry name" value="ENDORIBONUCLEASE YBEY, CHLOROPLASTIC"/>
    <property type="match status" value="1"/>
</dbReference>
<dbReference type="AlphaFoldDB" id="A0A926DCT8"/>
<keyword evidence="8 9" id="KW-0862">Zinc</keyword>
<evidence type="ECO:0000256" key="8">
    <source>
        <dbReference type="ARBA" id="ARBA00022833"/>
    </source>
</evidence>
<dbReference type="GO" id="GO:0004222">
    <property type="term" value="F:metalloendopeptidase activity"/>
    <property type="evidence" value="ECO:0007669"/>
    <property type="project" value="InterPro"/>
</dbReference>
<keyword evidence="2 9" id="KW-0690">Ribosome biogenesis</keyword>
<evidence type="ECO:0000256" key="5">
    <source>
        <dbReference type="ARBA" id="ARBA00022723"/>
    </source>
</evidence>
<evidence type="ECO:0000256" key="9">
    <source>
        <dbReference type="HAMAP-Rule" id="MF_00009"/>
    </source>
</evidence>
<dbReference type="EMBL" id="JACRSP010000001">
    <property type="protein sequence ID" value="MBC8535482.1"/>
    <property type="molecule type" value="Genomic_DNA"/>
</dbReference>
<evidence type="ECO:0000313" key="11">
    <source>
        <dbReference type="Proteomes" id="UP000620366"/>
    </source>
</evidence>
<reference evidence="10" key="1">
    <citation type="submission" date="2020-08" db="EMBL/GenBank/DDBJ databases">
        <title>Genome public.</title>
        <authorList>
            <person name="Liu C."/>
            <person name="Sun Q."/>
        </authorList>
    </citation>
    <scope>NUCLEOTIDE SEQUENCE</scope>
    <source>
        <strain evidence="10">BX7</strain>
    </source>
</reference>
<dbReference type="Pfam" id="PF02130">
    <property type="entry name" value="YbeY"/>
    <property type="match status" value="1"/>
</dbReference>
<name>A0A926DCT8_9FIRM</name>
<evidence type="ECO:0000313" key="10">
    <source>
        <dbReference type="EMBL" id="MBC8535482.1"/>
    </source>
</evidence>
<dbReference type="InterPro" id="IPR002036">
    <property type="entry name" value="YbeY"/>
</dbReference>
<proteinExistence type="inferred from homology"/>
<dbReference type="InterPro" id="IPR020549">
    <property type="entry name" value="YbeY_CS"/>
</dbReference>
<evidence type="ECO:0000256" key="7">
    <source>
        <dbReference type="ARBA" id="ARBA00022801"/>
    </source>
</evidence>
<dbReference type="HAMAP" id="MF_00009">
    <property type="entry name" value="Endoribonucl_YbeY"/>
    <property type="match status" value="1"/>
</dbReference>
<evidence type="ECO:0000256" key="6">
    <source>
        <dbReference type="ARBA" id="ARBA00022759"/>
    </source>
</evidence>
<comment type="subcellular location">
    <subcellularLocation>
        <location evidence="9">Cytoplasm</location>
    </subcellularLocation>
</comment>
<keyword evidence="7 9" id="KW-0378">Hydrolase</keyword>
<feature type="binding site" evidence="9">
    <location>
        <position position="141"/>
    </location>
    <ligand>
        <name>Zn(2+)</name>
        <dbReference type="ChEBI" id="CHEBI:29105"/>
        <note>catalytic</note>
    </ligand>
</feature>
<feature type="binding site" evidence="9">
    <location>
        <position position="151"/>
    </location>
    <ligand>
        <name>Zn(2+)</name>
        <dbReference type="ChEBI" id="CHEBI:29105"/>
        <note>catalytic</note>
    </ligand>
</feature>
<comment type="similarity">
    <text evidence="1 9">Belongs to the endoribonuclease YbeY family.</text>
</comment>
<dbReference type="GO" id="GO:0006364">
    <property type="term" value="P:rRNA processing"/>
    <property type="evidence" value="ECO:0007669"/>
    <property type="project" value="UniProtKB-UniRule"/>
</dbReference>
<dbReference type="NCBIfam" id="TIGR00043">
    <property type="entry name" value="rRNA maturation RNase YbeY"/>
    <property type="match status" value="1"/>
</dbReference>
<dbReference type="Gene3D" id="3.40.390.30">
    <property type="entry name" value="Metalloproteases ('zincins'), catalytic domain"/>
    <property type="match status" value="1"/>
</dbReference>
<evidence type="ECO:0000256" key="2">
    <source>
        <dbReference type="ARBA" id="ARBA00022517"/>
    </source>
</evidence>
<comment type="function">
    <text evidence="9">Single strand-specific metallo-endoribonuclease involved in late-stage 70S ribosome quality control and in maturation of the 3' terminus of the 16S rRNA.</text>
</comment>
<keyword evidence="6 9" id="KW-0255">Endonuclease</keyword>
<comment type="cofactor">
    <cofactor evidence="9">
        <name>Zn(2+)</name>
        <dbReference type="ChEBI" id="CHEBI:29105"/>
    </cofactor>
    <text evidence="9">Binds 1 zinc ion.</text>
</comment>
<comment type="caution">
    <text evidence="10">The sequence shown here is derived from an EMBL/GenBank/DDBJ whole genome shotgun (WGS) entry which is preliminary data.</text>
</comment>
<feature type="binding site" evidence="9">
    <location>
        <position position="145"/>
    </location>
    <ligand>
        <name>Zn(2+)</name>
        <dbReference type="ChEBI" id="CHEBI:29105"/>
        <note>catalytic</note>
    </ligand>
</feature>
<keyword evidence="4 9" id="KW-0540">Nuclease</keyword>
<sequence length="179" mass="20100">MRNTRKKRGAAVSEKSQNSVLFANEQDKLKTDGLEALLLRCVDETLRAEGFPEPAEISVTFVDDEAIHELNLQARGVDRPTDVLSFPLLEWDGEPDFEAVRNRATGAVMLGDIVLSLERAAAQAQEYGHSFERETGFLCVHSMLHLLGYDHVEPDEEQVMRQRAEAVLQTLGLRREHGD</sequence>
<keyword evidence="11" id="KW-1185">Reference proteome</keyword>
<organism evidence="10 11">
    <name type="scientific">Feifania hominis</name>
    <dbReference type="NCBI Taxonomy" id="2763660"/>
    <lineage>
        <taxon>Bacteria</taxon>
        <taxon>Bacillati</taxon>
        <taxon>Bacillota</taxon>
        <taxon>Clostridia</taxon>
        <taxon>Eubacteriales</taxon>
        <taxon>Feifaniaceae</taxon>
        <taxon>Feifania</taxon>
    </lineage>
</organism>
<evidence type="ECO:0000256" key="4">
    <source>
        <dbReference type="ARBA" id="ARBA00022722"/>
    </source>
</evidence>
<dbReference type="PANTHER" id="PTHR46986">
    <property type="entry name" value="ENDORIBONUCLEASE YBEY, CHLOROPLASTIC"/>
    <property type="match status" value="1"/>
</dbReference>
<dbReference type="InterPro" id="IPR023091">
    <property type="entry name" value="MetalPrtase_cat_dom_sf_prd"/>
</dbReference>
<dbReference type="Proteomes" id="UP000620366">
    <property type="component" value="Unassembled WGS sequence"/>
</dbReference>
<dbReference type="SUPFAM" id="SSF55486">
    <property type="entry name" value="Metalloproteases ('zincins'), catalytic domain"/>
    <property type="match status" value="1"/>
</dbReference>
<keyword evidence="9" id="KW-0963">Cytoplasm</keyword>
<gene>
    <name evidence="9 10" type="primary">ybeY</name>
    <name evidence="10" type="ORF">H8695_02080</name>
</gene>
<dbReference type="PROSITE" id="PS01306">
    <property type="entry name" value="UPF0054"/>
    <property type="match status" value="1"/>
</dbReference>
<dbReference type="GO" id="GO:0008270">
    <property type="term" value="F:zinc ion binding"/>
    <property type="evidence" value="ECO:0007669"/>
    <property type="project" value="UniProtKB-UniRule"/>
</dbReference>
<keyword evidence="5 9" id="KW-0479">Metal-binding</keyword>
<keyword evidence="3 9" id="KW-0698">rRNA processing</keyword>
<protein>
    <recommendedName>
        <fullName evidence="9">Endoribonuclease YbeY</fullName>
        <ecNumber evidence="9">3.1.-.-</ecNumber>
    </recommendedName>
</protein>